<evidence type="ECO:0000256" key="1">
    <source>
        <dbReference type="SAM" id="Phobius"/>
    </source>
</evidence>
<keyword evidence="1" id="KW-0812">Transmembrane</keyword>
<keyword evidence="1" id="KW-1133">Transmembrane helix</keyword>
<evidence type="ECO:0000313" key="3">
    <source>
        <dbReference type="Proteomes" id="UP000310314"/>
    </source>
</evidence>
<dbReference type="AlphaFoldDB" id="A0A5S3PS22"/>
<dbReference type="EMBL" id="VATY01000002">
    <property type="protein sequence ID" value="TMM56703.1"/>
    <property type="molecule type" value="Genomic_DNA"/>
</dbReference>
<sequence length="96" mass="10575">MEAVNILWLILLVVTVLVLPYLIYLLHKTWQASRSIERYFKEMKEAGIGIANNTEHVKALDDTIGVASGILGVAGSINEHSDTLKTTLAARAEQIN</sequence>
<evidence type="ECO:0000313" key="2">
    <source>
        <dbReference type="EMBL" id="TMM56703.1"/>
    </source>
</evidence>
<dbReference type="Proteomes" id="UP000310314">
    <property type="component" value="Unassembled WGS sequence"/>
</dbReference>
<gene>
    <name evidence="2" type="ORF">FEE95_09370</name>
</gene>
<comment type="caution">
    <text evidence="2">The sequence shown here is derived from an EMBL/GenBank/DDBJ whole genome shotgun (WGS) entry which is preliminary data.</text>
</comment>
<reference evidence="2 3" key="1">
    <citation type="submission" date="2019-05" db="EMBL/GenBank/DDBJ databases">
        <authorList>
            <person name="Zhang J.-Y."/>
            <person name="Feg X."/>
            <person name="Du Z.-J."/>
        </authorList>
    </citation>
    <scope>NUCLEOTIDE SEQUENCE [LARGE SCALE GENOMIC DNA]</scope>
    <source>
        <strain evidence="2 3">RZ26</strain>
    </source>
</reference>
<protein>
    <recommendedName>
        <fullName evidence="4">DUF948 domain-containing protein</fullName>
    </recommendedName>
</protein>
<accession>A0A5S3PS22</accession>
<keyword evidence="3" id="KW-1185">Reference proteome</keyword>
<organism evidence="2 3">
    <name type="scientific">Maribacter algarum</name>
    <name type="common">ex Zhang et al. 2020</name>
    <dbReference type="NCBI Taxonomy" id="2578118"/>
    <lineage>
        <taxon>Bacteria</taxon>
        <taxon>Pseudomonadati</taxon>
        <taxon>Bacteroidota</taxon>
        <taxon>Flavobacteriia</taxon>
        <taxon>Flavobacteriales</taxon>
        <taxon>Flavobacteriaceae</taxon>
        <taxon>Maribacter</taxon>
    </lineage>
</organism>
<feature type="transmembrane region" description="Helical" evidence="1">
    <location>
        <begin position="6"/>
        <end position="26"/>
    </location>
</feature>
<name>A0A5S3PS22_9FLAO</name>
<keyword evidence="1" id="KW-0472">Membrane</keyword>
<evidence type="ECO:0008006" key="4">
    <source>
        <dbReference type="Google" id="ProtNLM"/>
    </source>
</evidence>
<proteinExistence type="predicted"/>
<dbReference type="OrthoDB" id="1450339at2"/>
<dbReference type="RefSeq" id="WP_138657687.1">
    <property type="nucleotide sequence ID" value="NZ_VATY01000002.1"/>
</dbReference>